<dbReference type="PROSITE" id="PS00107">
    <property type="entry name" value="PROTEIN_KINASE_ATP"/>
    <property type="match status" value="1"/>
</dbReference>
<sequence length="727" mass="78998">MLNVGVIIGERYEVVSRIGSGGMADVYKAKDHKLNRFVAMKVLKPEFSADTNFIRKFQREAQAAAGLAHPNVVNVFDVGEDQGVNYIVMELVEGITLKEYISKKGRLTVKEATSIAIQVSMGLEAAHNRNIVHRDIKPQNIIISTDGKVKVTDFGIARVASSNTISTNAMGSVHYSSPEQVRGGYSDFKSDIYSLGITMYEMVTGRVPFDGDTTVAIAIKHLQDEMVPPSHYVPDLPHSLEDIILKCTQKSPDRRYSTLAELINDLKHSLIDPDGNFVNLSPLSNHAQTIMITPEEMKEIQNSGYSKNSDYDDGDEDEEEEAYDEDDDEDDDDDERGGINTKLEKAMTIGGLIIGAVIICILIYFVASAAGIVGGSKNSGQDTKTQQETTDEQEKVVVPDLTNMTPDEAQSAVKSLSLGLSKGGEEASDKVEEGKICRQDPAADTEVDPNTQITYYVSTGPADAEEEMVTIPTGLIGQTLSQVQSKLQELGLDPSNIKQERNADVAVGNVISLDPGEGSEVAVGTQVTITVSTGEGDTMTRIPDVRGYEEAQAVQIVEDQGLIANVEHSYSESAGVGYGQVYEMTPQGGQRIEQGSIITLKVLTEPEEEETDTDTQSEDEGTDTSTETSASSGTWATISNLKIREPENYDGQQLVRLRLVQGSEDAQGGTTILQDQTLTFDENGEYAVGQITGQSGESTGTLYFDVLDEDSGDYTTIWSYPLEFSQQ</sequence>
<evidence type="ECO:0000256" key="7">
    <source>
        <dbReference type="ARBA" id="ARBA00047899"/>
    </source>
</evidence>
<feature type="domain" description="PASTA" evidence="13">
    <location>
        <begin position="470"/>
        <end position="533"/>
    </location>
</feature>
<dbReference type="SMART" id="SM00220">
    <property type="entry name" value="S_TKc"/>
    <property type="match status" value="1"/>
</dbReference>
<comment type="caution">
    <text evidence="14">The sequence shown here is derived from an EMBL/GenBank/DDBJ whole genome shotgun (WGS) entry which is preliminary data.</text>
</comment>
<dbReference type="Pfam" id="PF00069">
    <property type="entry name" value="Pkinase"/>
    <property type="match status" value="1"/>
</dbReference>
<comment type="catalytic activity">
    <reaction evidence="8">
        <text>L-seryl-[protein] + ATP = O-phospho-L-seryl-[protein] + ADP + H(+)</text>
        <dbReference type="Rhea" id="RHEA:17989"/>
        <dbReference type="Rhea" id="RHEA-COMP:9863"/>
        <dbReference type="Rhea" id="RHEA-COMP:11604"/>
        <dbReference type="ChEBI" id="CHEBI:15378"/>
        <dbReference type="ChEBI" id="CHEBI:29999"/>
        <dbReference type="ChEBI" id="CHEBI:30616"/>
        <dbReference type="ChEBI" id="CHEBI:83421"/>
        <dbReference type="ChEBI" id="CHEBI:456216"/>
        <dbReference type="EC" id="2.7.11.1"/>
    </reaction>
</comment>
<dbReference type="FunFam" id="3.30.200.20:FF:000035">
    <property type="entry name" value="Serine/threonine protein kinase Stk1"/>
    <property type="match status" value="1"/>
</dbReference>
<dbReference type="EC" id="2.7.11.1" evidence="1"/>
<proteinExistence type="predicted"/>
<dbReference type="SUPFAM" id="SSF56112">
    <property type="entry name" value="Protein kinase-like (PK-like)"/>
    <property type="match status" value="1"/>
</dbReference>
<reference evidence="14" key="1">
    <citation type="journal article" date="2021" name="PeerJ">
        <title>Extensive microbial diversity within the chicken gut microbiome revealed by metagenomics and culture.</title>
        <authorList>
            <person name="Gilroy R."/>
            <person name="Ravi A."/>
            <person name="Getino M."/>
            <person name="Pursley I."/>
            <person name="Horton D.L."/>
            <person name="Alikhan N.F."/>
            <person name="Baker D."/>
            <person name="Gharbi K."/>
            <person name="Hall N."/>
            <person name="Watson M."/>
            <person name="Adriaenssens E.M."/>
            <person name="Foster-Nyarko E."/>
            <person name="Jarju S."/>
            <person name="Secka A."/>
            <person name="Antonio M."/>
            <person name="Oren A."/>
            <person name="Chaudhuri R.R."/>
            <person name="La Ragione R."/>
            <person name="Hildebrand F."/>
            <person name="Pallen M.J."/>
        </authorList>
    </citation>
    <scope>NUCLEOTIDE SEQUENCE</scope>
    <source>
        <strain evidence="14">ChiBcec6-4105</strain>
    </source>
</reference>
<dbReference type="AlphaFoldDB" id="A0A9D2TW12"/>
<gene>
    <name evidence="14" type="primary">pknB</name>
    <name evidence="14" type="ORF">H9914_05975</name>
</gene>
<dbReference type="PANTHER" id="PTHR43289:SF34">
    <property type="entry name" value="SERINE_THREONINE-PROTEIN KINASE YBDM-RELATED"/>
    <property type="match status" value="1"/>
</dbReference>
<keyword evidence="11" id="KW-0812">Transmembrane</keyword>
<dbReference type="GO" id="GO:0005524">
    <property type="term" value="F:ATP binding"/>
    <property type="evidence" value="ECO:0007669"/>
    <property type="project" value="UniProtKB-UniRule"/>
</dbReference>
<feature type="transmembrane region" description="Helical" evidence="11">
    <location>
        <begin position="346"/>
        <end position="367"/>
    </location>
</feature>
<dbReference type="PROSITE" id="PS51178">
    <property type="entry name" value="PASTA"/>
    <property type="match status" value="3"/>
</dbReference>
<dbReference type="InterPro" id="IPR000719">
    <property type="entry name" value="Prot_kinase_dom"/>
</dbReference>
<feature type="domain" description="PASTA" evidence="13">
    <location>
        <begin position="536"/>
        <end position="604"/>
    </location>
</feature>
<keyword evidence="3" id="KW-0808">Transferase</keyword>
<feature type="compositionally biased region" description="Low complexity" evidence="10">
    <location>
        <begin position="623"/>
        <end position="632"/>
    </location>
</feature>
<keyword evidence="5 14" id="KW-0418">Kinase</keyword>
<dbReference type="GO" id="GO:0004674">
    <property type="term" value="F:protein serine/threonine kinase activity"/>
    <property type="evidence" value="ECO:0007669"/>
    <property type="project" value="UniProtKB-KW"/>
</dbReference>
<accession>A0A9D2TW12</accession>
<evidence type="ECO:0000256" key="4">
    <source>
        <dbReference type="ARBA" id="ARBA00022741"/>
    </source>
</evidence>
<dbReference type="InterPro" id="IPR017441">
    <property type="entry name" value="Protein_kinase_ATP_BS"/>
</dbReference>
<dbReference type="Gene3D" id="3.30.200.20">
    <property type="entry name" value="Phosphorylase Kinase, domain 1"/>
    <property type="match status" value="1"/>
</dbReference>
<dbReference type="Proteomes" id="UP000823892">
    <property type="component" value="Unassembled WGS sequence"/>
</dbReference>
<dbReference type="FunFam" id="1.10.510.10:FF:000021">
    <property type="entry name" value="Serine/threonine protein kinase"/>
    <property type="match status" value="1"/>
</dbReference>
<feature type="compositionally biased region" description="Acidic residues" evidence="10">
    <location>
        <begin position="605"/>
        <end position="622"/>
    </location>
</feature>
<feature type="region of interest" description="Disordered" evidence="10">
    <location>
        <begin position="602"/>
        <end position="633"/>
    </location>
</feature>
<evidence type="ECO:0000256" key="9">
    <source>
        <dbReference type="PROSITE-ProRule" id="PRU10141"/>
    </source>
</evidence>
<reference evidence="14" key="2">
    <citation type="submission" date="2021-04" db="EMBL/GenBank/DDBJ databases">
        <authorList>
            <person name="Gilroy R."/>
        </authorList>
    </citation>
    <scope>NUCLEOTIDE SEQUENCE</scope>
    <source>
        <strain evidence="14">ChiBcec6-4105</strain>
    </source>
</reference>
<dbReference type="PROSITE" id="PS00108">
    <property type="entry name" value="PROTEIN_KINASE_ST"/>
    <property type="match status" value="1"/>
</dbReference>
<dbReference type="PROSITE" id="PS50011">
    <property type="entry name" value="PROTEIN_KINASE_DOM"/>
    <property type="match status" value="1"/>
</dbReference>
<feature type="domain" description="PASTA" evidence="13">
    <location>
        <begin position="392"/>
        <end position="459"/>
    </location>
</feature>
<dbReference type="EMBL" id="DWUY01000130">
    <property type="protein sequence ID" value="HJD28525.1"/>
    <property type="molecule type" value="Genomic_DNA"/>
</dbReference>
<keyword evidence="11" id="KW-1133">Transmembrane helix</keyword>
<dbReference type="CDD" id="cd14014">
    <property type="entry name" value="STKc_PknB_like"/>
    <property type="match status" value="1"/>
</dbReference>
<dbReference type="Gene3D" id="3.30.10.20">
    <property type="match status" value="3"/>
</dbReference>
<dbReference type="InterPro" id="IPR008271">
    <property type="entry name" value="Ser/Thr_kinase_AS"/>
</dbReference>
<keyword evidence="6 9" id="KW-0067">ATP-binding</keyword>
<feature type="domain" description="Protein kinase" evidence="12">
    <location>
        <begin position="12"/>
        <end position="271"/>
    </location>
</feature>
<organism evidence="14 15">
    <name type="scientific">Candidatus Blautia avicola</name>
    <dbReference type="NCBI Taxonomy" id="2838483"/>
    <lineage>
        <taxon>Bacteria</taxon>
        <taxon>Bacillati</taxon>
        <taxon>Bacillota</taxon>
        <taxon>Clostridia</taxon>
        <taxon>Lachnospirales</taxon>
        <taxon>Lachnospiraceae</taxon>
        <taxon>Blautia</taxon>
    </lineage>
</organism>
<evidence type="ECO:0000256" key="5">
    <source>
        <dbReference type="ARBA" id="ARBA00022777"/>
    </source>
</evidence>
<name>A0A9D2TW12_9FIRM</name>
<evidence type="ECO:0000256" key="3">
    <source>
        <dbReference type="ARBA" id="ARBA00022679"/>
    </source>
</evidence>
<dbReference type="NCBIfam" id="NF033483">
    <property type="entry name" value="PknB_PASTA_kin"/>
    <property type="match status" value="1"/>
</dbReference>
<protein>
    <recommendedName>
        <fullName evidence="1">non-specific serine/threonine protein kinase</fullName>
        <ecNumber evidence="1">2.7.11.1</ecNumber>
    </recommendedName>
</protein>
<evidence type="ECO:0000256" key="8">
    <source>
        <dbReference type="ARBA" id="ARBA00048679"/>
    </source>
</evidence>
<dbReference type="Pfam" id="PF03793">
    <property type="entry name" value="PASTA"/>
    <property type="match status" value="3"/>
</dbReference>
<dbReference type="InterPro" id="IPR005543">
    <property type="entry name" value="PASTA_dom"/>
</dbReference>
<feature type="region of interest" description="Disordered" evidence="10">
    <location>
        <begin position="300"/>
        <end position="338"/>
    </location>
</feature>
<keyword evidence="4 9" id="KW-0547">Nucleotide-binding</keyword>
<keyword evidence="11" id="KW-0472">Membrane</keyword>
<dbReference type="PANTHER" id="PTHR43289">
    <property type="entry name" value="MITOGEN-ACTIVATED PROTEIN KINASE KINASE KINASE 20-RELATED"/>
    <property type="match status" value="1"/>
</dbReference>
<feature type="binding site" evidence="9">
    <location>
        <position position="41"/>
    </location>
    <ligand>
        <name>ATP</name>
        <dbReference type="ChEBI" id="CHEBI:30616"/>
    </ligand>
</feature>
<feature type="compositionally biased region" description="Acidic residues" evidence="10">
    <location>
        <begin position="311"/>
        <end position="335"/>
    </location>
</feature>
<dbReference type="CDD" id="cd06577">
    <property type="entry name" value="PASTA_pknB"/>
    <property type="match status" value="3"/>
</dbReference>
<evidence type="ECO:0000256" key="6">
    <source>
        <dbReference type="ARBA" id="ARBA00022840"/>
    </source>
</evidence>
<evidence type="ECO:0000256" key="2">
    <source>
        <dbReference type="ARBA" id="ARBA00022527"/>
    </source>
</evidence>
<dbReference type="InterPro" id="IPR011009">
    <property type="entry name" value="Kinase-like_dom_sf"/>
</dbReference>
<evidence type="ECO:0000313" key="14">
    <source>
        <dbReference type="EMBL" id="HJD28525.1"/>
    </source>
</evidence>
<evidence type="ECO:0000259" key="12">
    <source>
        <dbReference type="PROSITE" id="PS50011"/>
    </source>
</evidence>
<comment type="catalytic activity">
    <reaction evidence="7">
        <text>L-threonyl-[protein] + ATP = O-phospho-L-threonyl-[protein] + ADP + H(+)</text>
        <dbReference type="Rhea" id="RHEA:46608"/>
        <dbReference type="Rhea" id="RHEA-COMP:11060"/>
        <dbReference type="Rhea" id="RHEA-COMP:11605"/>
        <dbReference type="ChEBI" id="CHEBI:15378"/>
        <dbReference type="ChEBI" id="CHEBI:30013"/>
        <dbReference type="ChEBI" id="CHEBI:30616"/>
        <dbReference type="ChEBI" id="CHEBI:61977"/>
        <dbReference type="ChEBI" id="CHEBI:456216"/>
        <dbReference type="EC" id="2.7.11.1"/>
    </reaction>
</comment>
<evidence type="ECO:0000313" key="15">
    <source>
        <dbReference type="Proteomes" id="UP000823892"/>
    </source>
</evidence>
<evidence type="ECO:0000259" key="13">
    <source>
        <dbReference type="PROSITE" id="PS51178"/>
    </source>
</evidence>
<dbReference type="Gene3D" id="1.10.510.10">
    <property type="entry name" value="Transferase(Phosphotransferase) domain 1"/>
    <property type="match status" value="1"/>
</dbReference>
<evidence type="ECO:0000256" key="11">
    <source>
        <dbReference type="SAM" id="Phobius"/>
    </source>
</evidence>
<keyword evidence="2" id="KW-0723">Serine/threonine-protein kinase</keyword>
<evidence type="ECO:0000256" key="10">
    <source>
        <dbReference type="SAM" id="MobiDB-lite"/>
    </source>
</evidence>
<dbReference type="SMART" id="SM00740">
    <property type="entry name" value="PASTA"/>
    <property type="match status" value="3"/>
</dbReference>
<evidence type="ECO:0000256" key="1">
    <source>
        <dbReference type="ARBA" id="ARBA00012513"/>
    </source>
</evidence>